<comment type="caution">
    <text evidence="2">The sequence shown here is derived from an EMBL/GenBank/DDBJ whole genome shotgun (WGS) entry which is preliminary data.</text>
</comment>
<accession>A0A6A8M813</accession>
<reference evidence="2" key="1">
    <citation type="submission" date="2019-09" db="EMBL/GenBank/DDBJ databases">
        <title>In-depth cultivation of the pig gut microbiome towards novel bacterial diversity and tailored functional studies.</title>
        <authorList>
            <person name="Wylensek D."/>
            <person name="Hitch T.C.A."/>
            <person name="Clavel T."/>
        </authorList>
    </citation>
    <scope>NUCLEOTIDE SEQUENCE</scope>
    <source>
        <strain evidence="2">RF-744-FAT-WT-3</strain>
    </source>
</reference>
<dbReference type="PANTHER" id="PTHR47485:SF1">
    <property type="entry name" value="THYLAKOID LUMENAL 17.4 KDA PROTEIN, CHLOROPLASTIC"/>
    <property type="match status" value="1"/>
</dbReference>
<evidence type="ECO:0000313" key="2">
    <source>
        <dbReference type="EMBL" id="MST68648.1"/>
    </source>
</evidence>
<protein>
    <submittedName>
        <fullName evidence="2">Pentapeptide repeat-containing protein</fullName>
    </submittedName>
</protein>
<dbReference type="PANTHER" id="PTHR47485">
    <property type="entry name" value="THYLAKOID LUMENAL 17.4 KDA PROTEIN, CHLOROPLASTIC"/>
    <property type="match status" value="1"/>
</dbReference>
<dbReference type="SUPFAM" id="SSF141571">
    <property type="entry name" value="Pentapeptide repeat-like"/>
    <property type="match status" value="1"/>
</dbReference>
<sequence>MDVIEGKELELILDSREEGKRLDLRDRYIANANLAGRDLRNIDFSGSTLEKVDLTGADMDGDNVHKVWFKDCPMHGVKLTNCDATEATFRWIDLTDGDISGTNIFSSLLEYAKLDGLKYDDRTQYYKLRCPETGPFIGWKCCTEWRVVQLLIPADAKRVSATANTCRCSKAKVLSIKSIDETIKYDWAQSTVDPDFYYETGKWVYPSSFEEDRWKDSSPGIHFFMERQECVDYQTK</sequence>
<organism evidence="2">
    <name type="scientific">Baileyella intestinalis</name>
    <dbReference type="NCBI Taxonomy" id="2606709"/>
    <lineage>
        <taxon>Bacteria</taxon>
        <taxon>Bacillati</taxon>
        <taxon>Bacillota</taxon>
        <taxon>Clostridia</taxon>
        <taxon>Peptostreptococcales</taxon>
        <taxon>Anaerovoracaceae</taxon>
        <taxon>Baileyella</taxon>
    </lineage>
</organism>
<dbReference type="EMBL" id="VUNB01000002">
    <property type="protein sequence ID" value="MST68648.1"/>
    <property type="molecule type" value="Genomic_DNA"/>
</dbReference>
<evidence type="ECO:0000256" key="1">
    <source>
        <dbReference type="ARBA" id="ARBA00022737"/>
    </source>
</evidence>
<dbReference type="RefSeq" id="WP_154572110.1">
    <property type="nucleotide sequence ID" value="NZ_DBEZJY010000089.1"/>
</dbReference>
<proteinExistence type="predicted"/>
<dbReference type="Pfam" id="PF19062">
    <property type="entry name" value="DUF5758"/>
    <property type="match status" value="1"/>
</dbReference>
<gene>
    <name evidence="2" type="ORF">FYJ66_03460</name>
</gene>
<dbReference type="InterPro" id="IPR001646">
    <property type="entry name" value="5peptide_repeat"/>
</dbReference>
<keyword evidence="1" id="KW-0677">Repeat</keyword>
<dbReference type="Gene3D" id="2.160.20.80">
    <property type="entry name" value="E3 ubiquitin-protein ligase SopA"/>
    <property type="match status" value="1"/>
</dbReference>
<name>A0A6A8M813_9FIRM</name>
<dbReference type="Pfam" id="PF00805">
    <property type="entry name" value="Pentapeptide"/>
    <property type="match status" value="2"/>
</dbReference>
<dbReference type="AlphaFoldDB" id="A0A6A8M813"/>
<dbReference type="InterPro" id="IPR043919">
    <property type="entry name" value="DUF5758"/>
</dbReference>